<evidence type="ECO:0000313" key="8">
    <source>
        <dbReference type="Proteomes" id="UP000307999"/>
    </source>
</evidence>
<dbReference type="Gene3D" id="3.60.21.10">
    <property type="match status" value="1"/>
</dbReference>
<evidence type="ECO:0000256" key="2">
    <source>
        <dbReference type="ARBA" id="ARBA00005419"/>
    </source>
</evidence>
<dbReference type="InterPro" id="IPR004843">
    <property type="entry name" value="Calcineurin-like_PHP"/>
</dbReference>
<dbReference type="PANTHER" id="PTHR40942:SF4">
    <property type="entry name" value="CYTOCHROME C5"/>
    <property type="match status" value="1"/>
</dbReference>
<comment type="similarity">
    <text evidence="2 5">Belongs to the Ap4A hydrolase family.</text>
</comment>
<dbReference type="EMBL" id="SWDB01000005">
    <property type="protein sequence ID" value="TKB46920.1"/>
    <property type="molecule type" value="Genomic_DNA"/>
</dbReference>
<evidence type="ECO:0000259" key="6">
    <source>
        <dbReference type="Pfam" id="PF00149"/>
    </source>
</evidence>
<protein>
    <recommendedName>
        <fullName evidence="5">Bis(5'-nucleosyl)-tetraphosphatase, symmetrical</fullName>
        <ecNumber evidence="5">3.6.1.41</ecNumber>
    </recommendedName>
    <alternativeName>
        <fullName evidence="5">Ap4A hydrolase</fullName>
    </alternativeName>
    <alternativeName>
        <fullName evidence="5">Diadenosine 5',5'''-P1,P4-tetraphosphate pyrophosphohydrolase</fullName>
    </alternativeName>
    <alternativeName>
        <fullName evidence="5">Diadenosine tetraphosphatase</fullName>
    </alternativeName>
</protein>
<proteinExistence type="inferred from homology"/>
<dbReference type="AlphaFoldDB" id="A0A4U1B9Y4"/>
<dbReference type="CDD" id="cd07422">
    <property type="entry name" value="MPP_ApaH"/>
    <property type="match status" value="1"/>
</dbReference>
<comment type="caution">
    <text evidence="7">The sequence shown here is derived from an EMBL/GenBank/DDBJ whole genome shotgun (WGS) entry which is preliminary data.</text>
</comment>
<evidence type="ECO:0000256" key="3">
    <source>
        <dbReference type="ARBA" id="ARBA00022801"/>
    </source>
</evidence>
<dbReference type="OrthoDB" id="9807890at2"/>
<organism evidence="7 8">
    <name type="scientific">Thalassotalea mangrovi</name>
    <dbReference type="NCBI Taxonomy" id="2572245"/>
    <lineage>
        <taxon>Bacteria</taxon>
        <taxon>Pseudomonadati</taxon>
        <taxon>Pseudomonadota</taxon>
        <taxon>Gammaproteobacteria</taxon>
        <taxon>Alteromonadales</taxon>
        <taxon>Colwelliaceae</taxon>
        <taxon>Thalassotalea</taxon>
    </lineage>
</organism>
<evidence type="ECO:0000313" key="7">
    <source>
        <dbReference type="EMBL" id="TKB46920.1"/>
    </source>
</evidence>
<comment type="catalytic activity">
    <reaction evidence="4 5">
        <text>P(1),P(4)-bis(5'-adenosyl) tetraphosphate + H2O = 2 ADP + 2 H(+)</text>
        <dbReference type="Rhea" id="RHEA:24252"/>
        <dbReference type="ChEBI" id="CHEBI:15377"/>
        <dbReference type="ChEBI" id="CHEBI:15378"/>
        <dbReference type="ChEBI" id="CHEBI:58141"/>
        <dbReference type="ChEBI" id="CHEBI:456216"/>
        <dbReference type="EC" id="3.6.1.41"/>
    </reaction>
</comment>
<dbReference type="HAMAP" id="MF_00199">
    <property type="entry name" value="ApaH"/>
    <property type="match status" value="1"/>
</dbReference>
<evidence type="ECO:0000256" key="5">
    <source>
        <dbReference type="HAMAP-Rule" id="MF_00199"/>
    </source>
</evidence>
<feature type="domain" description="Calcineurin-like phosphoesterase" evidence="6">
    <location>
        <begin position="1"/>
        <end position="122"/>
    </location>
</feature>
<dbReference type="InterPro" id="IPR029052">
    <property type="entry name" value="Metallo-depent_PP-like"/>
</dbReference>
<dbReference type="PIRSF" id="PIRSF000903">
    <property type="entry name" value="B5n-ttraPtase_sm"/>
    <property type="match status" value="1"/>
</dbReference>
<keyword evidence="3 5" id="KW-0378">Hydrolase</keyword>
<dbReference type="EC" id="3.6.1.41" evidence="5"/>
<dbReference type="Pfam" id="PF00149">
    <property type="entry name" value="Metallophos"/>
    <property type="match status" value="1"/>
</dbReference>
<dbReference type="GO" id="GO:0008803">
    <property type="term" value="F:bis(5'-nucleosyl)-tetraphosphatase (symmetrical) activity"/>
    <property type="evidence" value="ECO:0007669"/>
    <property type="project" value="UniProtKB-UniRule"/>
</dbReference>
<gene>
    <name evidence="5" type="primary">apaH</name>
    <name evidence="7" type="ORF">E8M12_02970</name>
</gene>
<dbReference type="InterPro" id="IPR004617">
    <property type="entry name" value="ApaH"/>
</dbReference>
<dbReference type="SUPFAM" id="SSF56300">
    <property type="entry name" value="Metallo-dependent phosphatases"/>
    <property type="match status" value="1"/>
</dbReference>
<dbReference type="PANTHER" id="PTHR40942">
    <property type="match status" value="1"/>
</dbReference>
<name>A0A4U1B9Y4_9GAMM</name>
<accession>A0A4U1B9Y4</accession>
<dbReference type="NCBIfam" id="NF001204">
    <property type="entry name" value="PRK00166.1"/>
    <property type="match status" value="1"/>
</dbReference>
<evidence type="ECO:0000256" key="4">
    <source>
        <dbReference type="ARBA" id="ARBA00049417"/>
    </source>
</evidence>
<dbReference type="Proteomes" id="UP000307999">
    <property type="component" value="Unassembled WGS sequence"/>
</dbReference>
<dbReference type="NCBIfam" id="TIGR00668">
    <property type="entry name" value="apaH"/>
    <property type="match status" value="1"/>
</dbReference>
<reference evidence="7 8" key="1">
    <citation type="submission" date="2019-04" db="EMBL/GenBank/DDBJ databases">
        <title>Thalassotalea guangxiensis sp. nov., isolated from sediment of the coastal wetland.</title>
        <authorList>
            <person name="Zheng S."/>
            <person name="Zhang D."/>
        </authorList>
    </citation>
    <scope>NUCLEOTIDE SEQUENCE [LARGE SCALE GENOMIC DNA]</scope>
    <source>
        <strain evidence="7 8">ZS-4</strain>
    </source>
</reference>
<dbReference type="RefSeq" id="WP_136734599.1">
    <property type="nucleotide sequence ID" value="NZ_SWDB01000005.1"/>
</dbReference>
<keyword evidence="8" id="KW-1185">Reference proteome</keyword>
<evidence type="ECO:0000256" key="1">
    <source>
        <dbReference type="ARBA" id="ARBA00003413"/>
    </source>
</evidence>
<sequence>MAIYLVGDVQGCYVELQQVLSQAGFEAGNDELWLTGDLVARGPDSLKTLRFLQSLGNSAKPVLGNHDLHLLAIWHGLQTPHPKDYLNALLEAPDAAELIDWLAAQPLLRKLPNANAYMTHAGLAPQWDIDTALIQAEFVHACIRGNNRQYWLQNMYGNEPCNWEMATTELEKFRYSVNALTRMRYCTETGDLEFSHKEHPQHNPDNSLKPWFDLDESLTDSEWVIGHWATLEGECPHPNIYALDTGCVWGGDMTLLRWEDKKRFRVASTRTARH</sequence>
<comment type="function">
    <text evidence="1 5">Hydrolyzes diadenosine 5',5'''-P1,P4-tetraphosphate to yield ADP.</text>
</comment>